<evidence type="ECO:0000313" key="1">
    <source>
        <dbReference type="EMBL" id="MBL1078940.1"/>
    </source>
</evidence>
<dbReference type="EMBL" id="JAERRJ010000013">
    <property type="protein sequence ID" value="MBL1078940.1"/>
    <property type="molecule type" value="Genomic_DNA"/>
</dbReference>
<name>A0ABS1MFV0_9NOCA</name>
<sequence>MTEQLAGNGIDVDAVVTRLTDASVAYFIDQVSGENLVAHADSLLRDIFDIEESLRVSDILDPAAVQGSTLAVIELLTSSTLNRNFFEAIADAVYDLAANDTFRLGDVVDRDGVRKLVATVAGMHVMFERGLDRFAESPMVATVASTFVNRIVSGAGEAVRTRAERLPMMKSAFSLGDRTVGRVLSAGDKAFGERLGDATAAAAQYAVRRTNHAILTVIKETPIADAAMEVYDLFAEQPVSDLRGFIELEELRALIAAVFDLVTTVKNPEYLSDLVGDVVGILLEHYGDYTVAGLVKEIGISPEFLRDEFCRYAPAVIEAAEQDGILADLVRARVEPFFRSEQVREILSTAG</sequence>
<protein>
    <submittedName>
        <fullName evidence="1">Uncharacterized protein</fullName>
    </submittedName>
</protein>
<comment type="caution">
    <text evidence="1">The sequence shown here is derived from an EMBL/GenBank/DDBJ whole genome shotgun (WGS) entry which is preliminary data.</text>
</comment>
<dbReference type="RefSeq" id="WP_201954801.1">
    <property type="nucleotide sequence ID" value="NZ_JAERRJ010000013.1"/>
</dbReference>
<gene>
    <name evidence="1" type="ORF">JK358_31505</name>
</gene>
<organism evidence="1 2">
    <name type="scientific">Nocardia acididurans</name>
    <dbReference type="NCBI Taxonomy" id="2802282"/>
    <lineage>
        <taxon>Bacteria</taxon>
        <taxon>Bacillati</taxon>
        <taxon>Actinomycetota</taxon>
        <taxon>Actinomycetes</taxon>
        <taxon>Mycobacteriales</taxon>
        <taxon>Nocardiaceae</taxon>
        <taxon>Nocardia</taxon>
    </lineage>
</organism>
<dbReference type="Proteomes" id="UP000602198">
    <property type="component" value="Unassembled WGS sequence"/>
</dbReference>
<proteinExistence type="predicted"/>
<evidence type="ECO:0000313" key="2">
    <source>
        <dbReference type="Proteomes" id="UP000602198"/>
    </source>
</evidence>
<accession>A0ABS1MFV0</accession>
<keyword evidence="2" id="KW-1185">Reference proteome</keyword>
<reference evidence="1 2" key="1">
    <citation type="submission" date="2021-01" db="EMBL/GenBank/DDBJ databases">
        <title>WGS of actinomycetes isolated from Thailand.</title>
        <authorList>
            <person name="Thawai C."/>
        </authorList>
    </citation>
    <scope>NUCLEOTIDE SEQUENCE [LARGE SCALE GENOMIC DNA]</scope>
    <source>
        <strain evidence="1 2">LPG 2</strain>
    </source>
</reference>